<proteinExistence type="predicted"/>
<evidence type="ECO:0000313" key="2">
    <source>
        <dbReference type="EMBL" id="TKB45573.1"/>
    </source>
</evidence>
<feature type="signal peptide" evidence="1">
    <location>
        <begin position="1"/>
        <end position="18"/>
    </location>
</feature>
<evidence type="ECO:0000313" key="3">
    <source>
        <dbReference type="Proteomes" id="UP000307999"/>
    </source>
</evidence>
<gene>
    <name evidence="2" type="ORF">E8M12_08220</name>
</gene>
<name>A0A4U1B582_9GAMM</name>
<protein>
    <recommendedName>
        <fullName evidence="4">Lipoprotein</fullName>
    </recommendedName>
</protein>
<evidence type="ECO:0000256" key="1">
    <source>
        <dbReference type="SAM" id="SignalP"/>
    </source>
</evidence>
<evidence type="ECO:0008006" key="4">
    <source>
        <dbReference type="Google" id="ProtNLM"/>
    </source>
</evidence>
<comment type="caution">
    <text evidence="2">The sequence shown here is derived from an EMBL/GenBank/DDBJ whole genome shotgun (WGS) entry which is preliminary data.</text>
</comment>
<dbReference type="EMBL" id="SWDB01000018">
    <property type="protein sequence ID" value="TKB45573.1"/>
    <property type="molecule type" value="Genomic_DNA"/>
</dbReference>
<accession>A0A4U1B582</accession>
<dbReference type="RefSeq" id="WP_136735641.1">
    <property type="nucleotide sequence ID" value="NZ_SWDB01000018.1"/>
</dbReference>
<dbReference type="AlphaFoldDB" id="A0A4U1B582"/>
<organism evidence="2 3">
    <name type="scientific">Thalassotalea mangrovi</name>
    <dbReference type="NCBI Taxonomy" id="2572245"/>
    <lineage>
        <taxon>Bacteria</taxon>
        <taxon>Pseudomonadati</taxon>
        <taxon>Pseudomonadota</taxon>
        <taxon>Gammaproteobacteria</taxon>
        <taxon>Alteromonadales</taxon>
        <taxon>Colwelliaceae</taxon>
        <taxon>Thalassotalea</taxon>
    </lineage>
</organism>
<dbReference type="OrthoDB" id="6400968at2"/>
<keyword evidence="1" id="KW-0732">Signal</keyword>
<keyword evidence="3" id="KW-1185">Reference proteome</keyword>
<dbReference type="PROSITE" id="PS51257">
    <property type="entry name" value="PROKAR_LIPOPROTEIN"/>
    <property type="match status" value="1"/>
</dbReference>
<sequence>MLKKILSICLVLVLSACAGEYNTAQQVDESAYLQLQGNFLNTQLTLNDATPINITTDTINTYKFEGKTIAKLPITTGSHKIKITRGGEVLVMRSIYVSAGNSFEVTVP</sequence>
<dbReference type="Proteomes" id="UP000307999">
    <property type="component" value="Unassembled WGS sequence"/>
</dbReference>
<reference evidence="2 3" key="1">
    <citation type="submission" date="2019-04" db="EMBL/GenBank/DDBJ databases">
        <title>Thalassotalea guangxiensis sp. nov., isolated from sediment of the coastal wetland.</title>
        <authorList>
            <person name="Zheng S."/>
            <person name="Zhang D."/>
        </authorList>
    </citation>
    <scope>NUCLEOTIDE SEQUENCE [LARGE SCALE GENOMIC DNA]</scope>
    <source>
        <strain evidence="2 3">ZS-4</strain>
    </source>
</reference>
<feature type="chain" id="PRO_5020910118" description="Lipoprotein" evidence="1">
    <location>
        <begin position="19"/>
        <end position="108"/>
    </location>
</feature>